<proteinExistence type="predicted"/>
<gene>
    <name evidence="1" type="ORF">CD117_04055</name>
</gene>
<name>A0AAJ4SIV6_MAMSC</name>
<dbReference type="RefSeq" id="WP_126476793.1">
    <property type="nucleotide sequence ID" value="NZ_JALGXL010000001.1"/>
</dbReference>
<organism evidence="1 2">
    <name type="scientific">Mammaliicoccus sciuri</name>
    <name type="common">Staphylococcus sciuri</name>
    <dbReference type="NCBI Taxonomy" id="1296"/>
    <lineage>
        <taxon>Bacteria</taxon>
        <taxon>Bacillati</taxon>
        <taxon>Bacillota</taxon>
        <taxon>Bacilli</taxon>
        <taxon>Bacillales</taxon>
        <taxon>Staphylococcaceae</taxon>
        <taxon>Mammaliicoccus</taxon>
    </lineage>
</organism>
<protein>
    <submittedName>
        <fullName evidence="1">Uncharacterized protein</fullName>
    </submittedName>
</protein>
<reference evidence="1 2" key="1">
    <citation type="submission" date="2018-10" db="EMBL/GenBank/DDBJ databases">
        <title>A collection Staphylococci species genome sequencing.</title>
        <authorList>
            <person name="Cole K."/>
        </authorList>
    </citation>
    <scope>NUCLEOTIDE SEQUENCE [LARGE SCALE GENOMIC DNA]</scope>
    <source>
        <strain evidence="2">NCTC 12218</strain>
    </source>
</reference>
<evidence type="ECO:0000313" key="2">
    <source>
        <dbReference type="Proteomes" id="UP000274792"/>
    </source>
</evidence>
<sequence length="201" mass="22025">MAQTPEPKKYEFGFADIIFDEGTDNEIRFDGKLCEDGSYMQAEGGELELTPITQEIELPELGEGVFDHVVTGWEGTLKVVASRATLDLISKTVSGTVSLEDNGKVVSVTDAPVGASLRETGRKVRLHPRQMGTDVSEDYVIHKVVNTSGINKTYQNEQGNHEMEFVVLPKDCADANKPNNYFYIGQDPDELVEGAEEVPAG</sequence>
<dbReference type="Proteomes" id="UP000274792">
    <property type="component" value="Unassembled WGS sequence"/>
</dbReference>
<accession>A0AAJ4SIV6</accession>
<evidence type="ECO:0000313" key="1">
    <source>
        <dbReference type="EMBL" id="RTX73768.1"/>
    </source>
</evidence>
<dbReference type="EMBL" id="RXWV01000023">
    <property type="protein sequence ID" value="RTX73768.1"/>
    <property type="molecule type" value="Genomic_DNA"/>
</dbReference>
<comment type="caution">
    <text evidence="1">The sequence shown here is derived from an EMBL/GenBank/DDBJ whole genome shotgun (WGS) entry which is preliminary data.</text>
</comment>
<dbReference type="AlphaFoldDB" id="A0AAJ4SIV6"/>